<keyword evidence="3" id="KW-1185">Reference proteome</keyword>
<name>A0ABW5KDB7_9SPHI</name>
<evidence type="ECO:0000313" key="2">
    <source>
        <dbReference type="EMBL" id="MFD2546328.1"/>
    </source>
</evidence>
<dbReference type="Gene3D" id="1.10.10.10">
    <property type="entry name" value="Winged helix-like DNA-binding domain superfamily/Winged helix DNA-binding domain"/>
    <property type="match status" value="1"/>
</dbReference>
<reference evidence="3" key="1">
    <citation type="journal article" date="2019" name="Int. J. Syst. Evol. Microbiol.">
        <title>The Global Catalogue of Microorganisms (GCM) 10K type strain sequencing project: providing services to taxonomists for standard genome sequencing and annotation.</title>
        <authorList>
            <consortium name="The Broad Institute Genomics Platform"/>
            <consortium name="The Broad Institute Genome Sequencing Center for Infectious Disease"/>
            <person name="Wu L."/>
            <person name="Ma J."/>
        </authorList>
    </citation>
    <scope>NUCLEOTIDE SEQUENCE [LARGE SCALE GENOMIC DNA]</scope>
    <source>
        <strain evidence="3">KCTC 42662</strain>
    </source>
</reference>
<dbReference type="InterPro" id="IPR000835">
    <property type="entry name" value="HTH_MarR-typ"/>
</dbReference>
<dbReference type="PANTHER" id="PTHR33164:SF57">
    <property type="entry name" value="MARR-FAMILY TRANSCRIPTIONAL REGULATOR"/>
    <property type="match status" value="1"/>
</dbReference>
<proteinExistence type="predicted"/>
<accession>A0ABW5KDB7</accession>
<dbReference type="PANTHER" id="PTHR33164">
    <property type="entry name" value="TRANSCRIPTIONAL REGULATOR, MARR FAMILY"/>
    <property type="match status" value="1"/>
</dbReference>
<dbReference type="RefSeq" id="WP_380900006.1">
    <property type="nucleotide sequence ID" value="NZ_JBHUEG010000002.1"/>
</dbReference>
<protein>
    <submittedName>
        <fullName evidence="2">MarR family winged helix-turn-helix transcriptional regulator</fullName>
    </submittedName>
</protein>
<dbReference type="SUPFAM" id="SSF46785">
    <property type="entry name" value="Winged helix' DNA-binding domain"/>
    <property type="match status" value="1"/>
</dbReference>
<feature type="domain" description="HTH marR-type" evidence="1">
    <location>
        <begin position="62"/>
        <end position="195"/>
    </location>
</feature>
<dbReference type="PRINTS" id="PR00598">
    <property type="entry name" value="HTHMARR"/>
</dbReference>
<dbReference type="InterPro" id="IPR036388">
    <property type="entry name" value="WH-like_DNA-bd_sf"/>
</dbReference>
<sequence length="228" mass="26177">MRYELLKDVITLIEEFESTRKEDGWTEDVLGFKGWLCRQHKREEAAVSPPDWEGKAEGRSAESVISTMLVHLNRYARIYARAAMTGSSFSTQEEFIYLINLNVFGPMTKMDLIKRNIQDKPTGMQIISRLIKQGWVSQSNSEVDRRSKVISITLTGKKALEAQMPKIRQATQIVVGNLSTGEKLELIRLLSKLDRFHHPIFLANMDQETLLDSVMKQYGLTEQKKKDI</sequence>
<dbReference type="Pfam" id="PF12802">
    <property type="entry name" value="MarR_2"/>
    <property type="match status" value="1"/>
</dbReference>
<evidence type="ECO:0000313" key="3">
    <source>
        <dbReference type="Proteomes" id="UP001597545"/>
    </source>
</evidence>
<comment type="caution">
    <text evidence="2">The sequence shown here is derived from an EMBL/GenBank/DDBJ whole genome shotgun (WGS) entry which is preliminary data.</text>
</comment>
<organism evidence="2 3">
    <name type="scientific">Sphingobacterium suaedae</name>
    <dbReference type="NCBI Taxonomy" id="1686402"/>
    <lineage>
        <taxon>Bacteria</taxon>
        <taxon>Pseudomonadati</taxon>
        <taxon>Bacteroidota</taxon>
        <taxon>Sphingobacteriia</taxon>
        <taxon>Sphingobacteriales</taxon>
        <taxon>Sphingobacteriaceae</taxon>
        <taxon>Sphingobacterium</taxon>
    </lineage>
</organism>
<dbReference type="SMART" id="SM00347">
    <property type="entry name" value="HTH_MARR"/>
    <property type="match status" value="1"/>
</dbReference>
<dbReference type="InterPro" id="IPR036390">
    <property type="entry name" value="WH_DNA-bd_sf"/>
</dbReference>
<gene>
    <name evidence="2" type="ORF">ACFSR5_01580</name>
</gene>
<dbReference type="Proteomes" id="UP001597545">
    <property type="component" value="Unassembled WGS sequence"/>
</dbReference>
<dbReference type="EMBL" id="JBHULR010000001">
    <property type="protein sequence ID" value="MFD2546328.1"/>
    <property type="molecule type" value="Genomic_DNA"/>
</dbReference>
<dbReference type="InterPro" id="IPR039422">
    <property type="entry name" value="MarR/SlyA-like"/>
</dbReference>
<evidence type="ECO:0000259" key="1">
    <source>
        <dbReference type="PROSITE" id="PS50995"/>
    </source>
</evidence>
<dbReference type="PROSITE" id="PS50995">
    <property type="entry name" value="HTH_MARR_2"/>
    <property type="match status" value="1"/>
</dbReference>